<dbReference type="Pfam" id="PF08568">
    <property type="entry name" value="Kinetochor_Ybp2"/>
    <property type="match status" value="1"/>
</dbReference>
<reference evidence="2" key="1">
    <citation type="journal article" date="2023" name="Front. Mar. Sci.">
        <title>A new Merluccius polli reference genome to investigate the effects of global change in West African waters.</title>
        <authorList>
            <person name="Mateo J.L."/>
            <person name="Blanco-Fernandez C."/>
            <person name="Garcia-Vazquez E."/>
            <person name="Machado-Schiaffino G."/>
        </authorList>
    </citation>
    <scope>NUCLEOTIDE SEQUENCE</scope>
    <source>
        <strain evidence="2">C29</strain>
        <tissue evidence="2">Fin</tissue>
    </source>
</reference>
<dbReference type="GO" id="GO:0055105">
    <property type="term" value="F:ubiquitin-protein transferase inhibitor activity"/>
    <property type="evidence" value="ECO:0007669"/>
    <property type="project" value="TreeGrafter"/>
</dbReference>
<feature type="compositionally biased region" description="Basic and acidic residues" evidence="1">
    <location>
        <begin position="694"/>
        <end position="707"/>
    </location>
</feature>
<dbReference type="InterPro" id="IPR019516">
    <property type="entry name" value="Glomulin/ALF4"/>
</dbReference>
<evidence type="ECO:0000313" key="2">
    <source>
        <dbReference type="EMBL" id="KAK0137469.1"/>
    </source>
</evidence>
<feature type="compositionally biased region" description="Low complexity" evidence="1">
    <location>
        <begin position="7"/>
        <end position="27"/>
    </location>
</feature>
<dbReference type="PANTHER" id="PTHR15430:SF1">
    <property type="entry name" value="GLOMULIN"/>
    <property type="match status" value="1"/>
</dbReference>
<dbReference type="EMBL" id="JAOPHQ010004876">
    <property type="protein sequence ID" value="KAK0137469.1"/>
    <property type="molecule type" value="Genomic_DNA"/>
</dbReference>
<dbReference type="GO" id="GO:0005737">
    <property type="term" value="C:cytoplasm"/>
    <property type="evidence" value="ECO:0007669"/>
    <property type="project" value="TreeGrafter"/>
</dbReference>
<organism evidence="2 3">
    <name type="scientific">Merluccius polli</name>
    <name type="common">Benguela hake</name>
    <name type="synonym">Merluccius cadenati</name>
    <dbReference type="NCBI Taxonomy" id="89951"/>
    <lineage>
        <taxon>Eukaryota</taxon>
        <taxon>Metazoa</taxon>
        <taxon>Chordata</taxon>
        <taxon>Craniata</taxon>
        <taxon>Vertebrata</taxon>
        <taxon>Euteleostomi</taxon>
        <taxon>Actinopterygii</taxon>
        <taxon>Neopterygii</taxon>
        <taxon>Teleostei</taxon>
        <taxon>Neoteleostei</taxon>
        <taxon>Acanthomorphata</taxon>
        <taxon>Zeiogadaria</taxon>
        <taxon>Gadariae</taxon>
        <taxon>Gadiformes</taxon>
        <taxon>Gadoidei</taxon>
        <taxon>Merlucciidae</taxon>
        <taxon>Merluccius</taxon>
    </lineage>
</organism>
<protein>
    <submittedName>
        <fullName evidence="2">Glomulin</fullName>
    </submittedName>
</protein>
<dbReference type="Proteomes" id="UP001174136">
    <property type="component" value="Unassembled WGS sequence"/>
</dbReference>
<feature type="region of interest" description="Disordered" evidence="1">
    <location>
        <begin position="454"/>
        <end position="484"/>
    </location>
</feature>
<feature type="region of interest" description="Disordered" evidence="1">
    <location>
        <begin position="694"/>
        <end position="713"/>
    </location>
</feature>
<name>A0AA47MC77_MERPO</name>
<proteinExistence type="predicted"/>
<feature type="compositionally biased region" description="Basic and acidic residues" evidence="1">
    <location>
        <begin position="46"/>
        <end position="57"/>
    </location>
</feature>
<dbReference type="AlphaFoldDB" id="A0AA47MC77"/>
<sequence length="1113" mass="123716">MSKRARPAFASSSFTTTSPPASGPAPRECSCTAPTTPPPLGTTGGERQRTRERRGGGGEEEEEELDEDDFEEQQRRRWWWWKGQAVCPTPDYDTLRRQTREQELRVQVLPGEPGHRAARWRHSGQQPQGRGDEGPPSCPWWTPRPRSSSKNAITVDKLTRSLRNFVGPLGLTMTDVSMDLNNLSAPFRTKSHARHMSELFVTCSLFFSNYSSCFSYAPIGHFNVDVHQHQYHPQDPTVDPDRCGLTPPASFESPMCGQLSALQEDQEWPLAKEQAVQLLSGLLCDPAPLSFVFLLLWSREEGGVVGAVQEHARLVGAPLVQSSPQALQKVLADGAGPDAGGLVVVKEELAKAGRAPLAHAHLGDVQARRRARLCGRRRGPGRARFCPRLAFRFVRVRGRRRVVASQRFSPSPFRRRLSFFCLSLGPLWSVRAVGSSPQCTLGPGRSAVITLETKPGSCSSSSPPLSSLWGEAGAGRGSDDGPTATAGFSMSSSCRRRTAILTSCPELPLNAEGGGCQGVQDDKYSPEDYDVFTAAGRAGIEEGHSAQVLSILVDEKNQDMVRCMGWNLLPPLVQVLLKQEAKNRPHCQAILKHLLKVCSPKELLVGLLEQVEEAPVELLVSAFLLLLKPLKEVLMRLGERKASSLGIVLSTLLEQVSKLPCPRSREQEADDFHPLCHCCTSLMAFVRPFVDEARPGQNHPARDRDGDGGGGLPNREDELRVELLKFCMKSLCEPLLEVQFQDSDPLAVSPLREFAVDILSSLTAIGETLPSLVCHSVLRTRRAVGFLEEEVRYPREALASLAHLLFVHHIAMDSFPAVFSPVFMLRCNMEHINLLLSRAEEHCIHKGLELYEKSLVMVVDGTVSVNELEIKTFTNVPQVNTQSHTGSHCSPVSNHHSLVKVMTLCPAHHLRTKGLKVLQLSIDKFDVEAKYKFFQCMLKISSHSGVEGYIIKNIRNQIDFSLKPGNENHWFLGSHLMPLLRQVLVLPDGPETDLLRYLDRLMESLNLLRYLVIRDKVTENQTGVWAELTQTEERFLRPLRVGLNMSRAHYEMELRRTMESQKGKVKENSVLSVAVGDEQLPNMTALHSALHTFDMMESVLVRIEELVEVKDSP</sequence>
<dbReference type="InterPro" id="IPR013877">
    <property type="entry name" value="YAP-bd/ALF4/Glomulin"/>
</dbReference>
<evidence type="ECO:0000256" key="1">
    <source>
        <dbReference type="SAM" id="MobiDB-lite"/>
    </source>
</evidence>
<feature type="region of interest" description="Disordered" evidence="1">
    <location>
        <begin position="109"/>
        <end position="149"/>
    </location>
</feature>
<feature type="compositionally biased region" description="Acidic residues" evidence="1">
    <location>
        <begin position="58"/>
        <end position="71"/>
    </location>
</feature>
<accession>A0AA47MC77</accession>
<comment type="caution">
    <text evidence="2">The sequence shown here is derived from an EMBL/GenBank/DDBJ whole genome shotgun (WGS) entry which is preliminary data.</text>
</comment>
<gene>
    <name evidence="2" type="primary">GLMN_1</name>
    <name evidence="2" type="ORF">N1851_026320</name>
</gene>
<evidence type="ECO:0000313" key="3">
    <source>
        <dbReference type="Proteomes" id="UP001174136"/>
    </source>
</evidence>
<keyword evidence="3" id="KW-1185">Reference proteome</keyword>
<feature type="compositionally biased region" description="Low complexity" evidence="1">
    <location>
        <begin position="457"/>
        <end position="468"/>
    </location>
</feature>
<feature type="region of interest" description="Disordered" evidence="1">
    <location>
        <begin position="1"/>
        <end position="71"/>
    </location>
</feature>
<dbReference type="PANTHER" id="PTHR15430">
    <property type="entry name" value="GLOMULIN"/>
    <property type="match status" value="1"/>
</dbReference>